<protein>
    <submittedName>
        <fullName evidence="7">Type 1 glutamine amidotransferase domain-containing protein</fullName>
    </submittedName>
</protein>
<dbReference type="EMBL" id="JBJGBS010000019">
    <property type="protein sequence ID" value="MFO3704708.1"/>
    <property type="molecule type" value="Genomic_DNA"/>
</dbReference>
<evidence type="ECO:0000256" key="2">
    <source>
        <dbReference type="ARBA" id="ARBA00023239"/>
    </source>
</evidence>
<dbReference type="InterPro" id="IPR029062">
    <property type="entry name" value="Class_I_gatase-like"/>
</dbReference>
<keyword evidence="7" id="KW-0808">Transferase</keyword>
<dbReference type="AlphaFoldDB" id="A0A2S7CXP9"/>
<comment type="caution">
    <text evidence="7">The sequence shown here is derived from an EMBL/GenBank/DDBJ whole genome shotgun (WGS) entry which is preliminary data.</text>
</comment>
<accession>A0A2S7CXP9</accession>
<evidence type="ECO:0000313" key="8">
    <source>
        <dbReference type="Proteomes" id="UP000237872"/>
    </source>
</evidence>
<evidence type="ECO:0000256" key="3">
    <source>
        <dbReference type="ARBA" id="ARBA00038493"/>
    </source>
</evidence>
<proteinExistence type="inferred from homology"/>
<keyword evidence="2" id="KW-0456">Lyase</keyword>
<dbReference type="PANTHER" id="PTHR48094">
    <property type="entry name" value="PROTEIN/NUCLEIC ACID DEGLYCASE DJ-1-RELATED"/>
    <property type="match status" value="1"/>
</dbReference>
<evidence type="ECO:0000313" key="6">
    <source>
        <dbReference type="EMBL" id="MFO3704708.1"/>
    </source>
</evidence>
<name>A0A2S7CXP9_9XANT</name>
<organism evidence="7 8">
    <name type="scientific">Xanthomonas codiaei</name>
    <dbReference type="NCBI Taxonomy" id="56463"/>
    <lineage>
        <taxon>Bacteria</taxon>
        <taxon>Pseudomonadati</taxon>
        <taxon>Pseudomonadota</taxon>
        <taxon>Gammaproteobacteria</taxon>
        <taxon>Lysobacterales</taxon>
        <taxon>Lysobacteraceae</taxon>
        <taxon>Xanthomonas</taxon>
    </lineage>
</organism>
<evidence type="ECO:0000313" key="9">
    <source>
        <dbReference type="Proteomes" id="UP001637990"/>
    </source>
</evidence>
<evidence type="ECO:0000313" key="7">
    <source>
        <dbReference type="EMBL" id="PPU66254.1"/>
    </source>
</evidence>
<sequence length="254" mass="27178">MHVFLRTIVIVLSLLAAGSAAAANATAPGPAKKRVLIVVSSLDRKAPNLVGGFWFPELTHPVEVFNHAGLDYDIASPKGGLAPFDGFDLKDQANLDFWTSPQHRNKLGNTLRLATVDPANYAAILLVGGHGPMWDFVDNPELGALVRTIYDNHGIVSAVCHGPAGLVDVRLGNGARLIDGRRLTAFTAEEEAARHYDTIVPFELEQALKDAGARFEQASNFESRVVVDDRLITGQNPASAKGVGEAVVNALRGR</sequence>
<evidence type="ECO:0000259" key="5">
    <source>
        <dbReference type="Pfam" id="PF01965"/>
    </source>
</evidence>
<keyword evidence="7" id="KW-0315">Glutamine amidotransferase</keyword>
<dbReference type="OrthoDB" id="9792284at2"/>
<dbReference type="Gene3D" id="3.40.50.880">
    <property type="match status" value="1"/>
</dbReference>
<dbReference type="Proteomes" id="UP001637990">
    <property type="component" value="Unassembled WGS sequence"/>
</dbReference>
<feature type="chain" id="PRO_5015473989" evidence="4">
    <location>
        <begin position="23"/>
        <end position="254"/>
    </location>
</feature>
<feature type="signal peptide" evidence="4">
    <location>
        <begin position="1"/>
        <end position="22"/>
    </location>
</feature>
<dbReference type="Pfam" id="PF01965">
    <property type="entry name" value="DJ-1_PfpI"/>
    <property type="match status" value="1"/>
</dbReference>
<dbReference type="GO" id="GO:0005737">
    <property type="term" value="C:cytoplasm"/>
    <property type="evidence" value="ECO:0007669"/>
    <property type="project" value="TreeGrafter"/>
</dbReference>
<evidence type="ECO:0000256" key="4">
    <source>
        <dbReference type="SAM" id="SignalP"/>
    </source>
</evidence>
<dbReference type="GO" id="GO:0019243">
    <property type="term" value="P:methylglyoxal catabolic process to D-lactate via S-lactoyl-glutathione"/>
    <property type="evidence" value="ECO:0007669"/>
    <property type="project" value="TreeGrafter"/>
</dbReference>
<comment type="similarity">
    <text evidence="3">Belongs to the peptidase C56 family. HSP31-like subfamily.</text>
</comment>
<dbReference type="GO" id="GO:0019172">
    <property type="term" value="F:glyoxalase III activity"/>
    <property type="evidence" value="ECO:0007669"/>
    <property type="project" value="TreeGrafter"/>
</dbReference>
<reference evidence="6 9" key="2">
    <citation type="submission" date="2024-11" db="EMBL/GenBank/DDBJ databases">
        <title>Genome sequencing of Xanthomonas codiaei.</title>
        <authorList>
            <person name="Studholme D.J."/>
        </authorList>
    </citation>
    <scope>NUCLEOTIDE SEQUENCE [LARGE SCALE GENOMIC DNA]</scope>
    <source>
        <strain evidence="6 9">NCPPB 4350</strain>
    </source>
</reference>
<keyword evidence="1" id="KW-0346">Stress response</keyword>
<reference evidence="7 8" key="1">
    <citation type="submission" date="2016-08" db="EMBL/GenBank/DDBJ databases">
        <authorList>
            <person name="Seilhamer J.J."/>
        </authorList>
    </citation>
    <scope>NUCLEOTIDE SEQUENCE [LARGE SCALE GENOMIC DNA]</scope>
    <source>
        <strain evidence="7 8">CFBP4690</strain>
    </source>
</reference>
<dbReference type="InterPro" id="IPR002818">
    <property type="entry name" value="DJ-1/PfpI"/>
</dbReference>
<feature type="domain" description="DJ-1/PfpI" evidence="5">
    <location>
        <begin position="57"/>
        <end position="247"/>
    </location>
</feature>
<dbReference type="PANTHER" id="PTHR48094:SF11">
    <property type="entry name" value="GLUTATHIONE-INDEPENDENT GLYOXALASE HSP31-RELATED"/>
    <property type="match status" value="1"/>
</dbReference>
<gene>
    <name evidence="6" type="ORF">ACI6Q5_06910</name>
    <name evidence="7" type="ORF">XcodCFBP4690_01570</name>
</gene>
<dbReference type="EMBL" id="MDEC01000002">
    <property type="protein sequence ID" value="PPU66254.1"/>
    <property type="molecule type" value="Genomic_DNA"/>
</dbReference>
<keyword evidence="4" id="KW-0732">Signal</keyword>
<dbReference type="SUPFAM" id="SSF52317">
    <property type="entry name" value="Class I glutamine amidotransferase-like"/>
    <property type="match status" value="1"/>
</dbReference>
<dbReference type="InterPro" id="IPR050325">
    <property type="entry name" value="Prot/Nucl_acid_deglycase"/>
</dbReference>
<dbReference type="GO" id="GO:0016740">
    <property type="term" value="F:transferase activity"/>
    <property type="evidence" value="ECO:0007669"/>
    <property type="project" value="UniProtKB-KW"/>
</dbReference>
<keyword evidence="9" id="KW-1185">Reference proteome</keyword>
<dbReference type="Proteomes" id="UP000237872">
    <property type="component" value="Unassembled WGS sequence"/>
</dbReference>
<dbReference type="RefSeq" id="WP_104539323.1">
    <property type="nucleotide sequence ID" value="NZ_JBJGBS010000019.1"/>
</dbReference>
<evidence type="ECO:0000256" key="1">
    <source>
        <dbReference type="ARBA" id="ARBA00023016"/>
    </source>
</evidence>
<dbReference type="CDD" id="cd03141">
    <property type="entry name" value="GATase1_Hsp31_like"/>
    <property type="match status" value="1"/>
</dbReference>